<dbReference type="SUPFAM" id="SSF47413">
    <property type="entry name" value="lambda repressor-like DNA-binding domains"/>
    <property type="match status" value="1"/>
</dbReference>
<dbReference type="STRING" id="1850517.A8708_30220"/>
<name>A0A198AJB7_9BACL</name>
<dbReference type="EMBL" id="LYPB01000049">
    <property type="protein sequence ID" value="OAS21165.1"/>
    <property type="molecule type" value="Genomic_DNA"/>
</dbReference>
<evidence type="ECO:0000259" key="1">
    <source>
        <dbReference type="PROSITE" id="PS50943"/>
    </source>
</evidence>
<evidence type="ECO:0000313" key="2">
    <source>
        <dbReference type="EMBL" id="OAS21165.1"/>
    </source>
</evidence>
<dbReference type="InterPro" id="IPR010982">
    <property type="entry name" value="Lambda_DNA-bd_dom_sf"/>
</dbReference>
<keyword evidence="3" id="KW-1185">Reference proteome</keyword>
<dbReference type="Pfam" id="PF13560">
    <property type="entry name" value="HTH_31"/>
    <property type="match status" value="1"/>
</dbReference>
<dbReference type="OrthoDB" id="1798756at2"/>
<proteinExistence type="predicted"/>
<gene>
    <name evidence="2" type="ORF">A8708_30220</name>
</gene>
<dbReference type="CDD" id="cd00093">
    <property type="entry name" value="HTH_XRE"/>
    <property type="match status" value="1"/>
</dbReference>
<reference evidence="2 3" key="1">
    <citation type="submission" date="2016-05" db="EMBL/GenBank/DDBJ databases">
        <title>Paenibacillus sp. 1ZS3-15 nov., isolated from the rhizosphere soil.</title>
        <authorList>
            <person name="Zhang X.X."/>
            <person name="Zhang J."/>
        </authorList>
    </citation>
    <scope>NUCLEOTIDE SEQUENCE [LARGE SCALE GENOMIC DNA]</scope>
    <source>
        <strain evidence="2 3">1ZS3-15</strain>
    </source>
</reference>
<protein>
    <recommendedName>
        <fullName evidence="1">HTH cro/C1-type domain-containing protein</fullName>
    </recommendedName>
</protein>
<dbReference type="PROSITE" id="PS50943">
    <property type="entry name" value="HTH_CROC1"/>
    <property type="match status" value="1"/>
</dbReference>
<sequence>MLLITLRAARTNCDLTLKQVADLTGKCAETLGKYERDSSKIPRDVMEDLIRIYRIPKHHIFFGKESVFTERQKMA</sequence>
<evidence type="ECO:0000313" key="3">
    <source>
        <dbReference type="Proteomes" id="UP000078454"/>
    </source>
</evidence>
<dbReference type="InterPro" id="IPR001387">
    <property type="entry name" value="Cro/C1-type_HTH"/>
</dbReference>
<organism evidence="2 3">
    <name type="scientific">Paenibacillus oryzisoli</name>
    <dbReference type="NCBI Taxonomy" id="1850517"/>
    <lineage>
        <taxon>Bacteria</taxon>
        <taxon>Bacillati</taxon>
        <taxon>Bacillota</taxon>
        <taxon>Bacilli</taxon>
        <taxon>Bacillales</taxon>
        <taxon>Paenibacillaceae</taxon>
        <taxon>Paenibacillus</taxon>
    </lineage>
</organism>
<dbReference type="Gene3D" id="1.10.260.40">
    <property type="entry name" value="lambda repressor-like DNA-binding domains"/>
    <property type="match status" value="1"/>
</dbReference>
<dbReference type="AlphaFoldDB" id="A0A198AJB7"/>
<dbReference type="GO" id="GO:0003677">
    <property type="term" value="F:DNA binding"/>
    <property type="evidence" value="ECO:0007669"/>
    <property type="project" value="InterPro"/>
</dbReference>
<dbReference type="SMART" id="SM00530">
    <property type="entry name" value="HTH_XRE"/>
    <property type="match status" value="1"/>
</dbReference>
<comment type="caution">
    <text evidence="2">The sequence shown here is derived from an EMBL/GenBank/DDBJ whole genome shotgun (WGS) entry which is preliminary data.</text>
</comment>
<dbReference type="RefSeq" id="WP_068662742.1">
    <property type="nucleotide sequence ID" value="NZ_LYPB01000049.1"/>
</dbReference>
<accession>A0A198AJB7</accession>
<feature type="domain" description="HTH cro/C1-type" evidence="1">
    <location>
        <begin position="6"/>
        <end position="60"/>
    </location>
</feature>
<dbReference type="Proteomes" id="UP000078454">
    <property type="component" value="Unassembled WGS sequence"/>
</dbReference>